<dbReference type="Pfam" id="PF13177">
    <property type="entry name" value="DNA_pol3_delta2"/>
    <property type="match status" value="1"/>
</dbReference>
<dbReference type="SUPFAM" id="SSF52540">
    <property type="entry name" value="P-loop containing nucleoside triphosphate hydrolases"/>
    <property type="match status" value="1"/>
</dbReference>
<name>A0A4Q2KEK9_9FIRM</name>
<comment type="caution">
    <text evidence="1">The sequence shown here is derived from an EMBL/GenBank/DDBJ whole genome shotgun (WGS) entry which is preliminary data.</text>
</comment>
<dbReference type="AlphaFoldDB" id="A0A4Q2KEK9"/>
<accession>A0A4Q2KEK9</accession>
<dbReference type="EMBL" id="SDOZ01000002">
    <property type="protein sequence ID" value="RXZ61631.1"/>
    <property type="molecule type" value="Genomic_DNA"/>
</dbReference>
<dbReference type="GO" id="GO:0006261">
    <property type="term" value="P:DNA-templated DNA replication"/>
    <property type="evidence" value="ECO:0007669"/>
    <property type="project" value="TreeGrafter"/>
</dbReference>
<sequence>MKESTVSLFYKSKPYRIVAGDAKSGTLSHAYLLVCPDGANLRAFLKELAVLVAGGDERRDRLIREERFADMAVIPAETGGKIAVGDVRAVIDDAYVKPLESDRKLYVLDALQDANAAAQNKLLKILEEPPENVYFILGSTNGYAVLPTVLSRVKKLELVGFSEKDIAAALKEKFPYREDIAEIAAISGGNLGKAEELAGEGSLTELSAKAAQIALNLTASTAVEFARGLVSEKVEGNKFLPLLRLAFRDMLMLRLNRKDLLLFGGERAVLEKAAKRYDERALVFSQEAIGQAERNLKFNANPAMTYETLFIRILEGR</sequence>
<protein>
    <submittedName>
        <fullName evidence="1">DNA polymerase III subunit delta</fullName>
    </submittedName>
</protein>
<dbReference type="InterPro" id="IPR050238">
    <property type="entry name" value="DNA_Rep/Repair_Clamp_Loader"/>
</dbReference>
<dbReference type="Proteomes" id="UP000291269">
    <property type="component" value="Unassembled WGS sequence"/>
</dbReference>
<dbReference type="PANTHER" id="PTHR11669">
    <property type="entry name" value="REPLICATION FACTOR C / DNA POLYMERASE III GAMMA-TAU SUBUNIT"/>
    <property type="match status" value="1"/>
</dbReference>
<reference evidence="1 2" key="1">
    <citation type="journal article" date="2019" name="Gut">
        <title>Antibiotics-induced monodominance of a novel gut bacterial order.</title>
        <authorList>
            <person name="Hildebrand F."/>
            <person name="Moitinho-Silva L."/>
            <person name="Blasche S."/>
            <person name="Jahn M.T."/>
            <person name="Gossmann T.I."/>
            <person name="Heuerta-Cepas J."/>
            <person name="Hercog R."/>
            <person name="Luetge M."/>
            <person name="Bahram M."/>
            <person name="Pryszlak A."/>
            <person name="Alves R.J."/>
            <person name="Waszak S.M."/>
            <person name="Zhu A."/>
            <person name="Ye L."/>
            <person name="Costea P.I."/>
            <person name="Aalvink S."/>
            <person name="Belzer C."/>
            <person name="Forslund S.K."/>
            <person name="Sunagawa S."/>
            <person name="Hentschel U."/>
            <person name="Merten C."/>
            <person name="Patil K.R."/>
            <person name="Benes V."/>
            <person name="Bork P."/>
        </authorList>
    </citation>
    <scope>NUCLEOTIDE SEQUENCE [LARGE SCALE GENOMIC DNA]</scope>
    <source>
        <strain evidence="1 2">HDS1380</strain>
    </source>
</reference>
<dbReference type="InterPro" id="IPR027417">
    <property type="entry name" value="P-loop_NTPase"/>
</dbReference>
<dbReference type="Gene3D" id="3.40.50.300">
    <property type="entry name" value="P-loop containing nucleotide triphosphate hydrolases"/>
    <property type="match status" value="1"/>
</dbReference>
<evidence type="ECO:0000313" key="2">
    <source>
        <dbReference type="Proteomes" id="UP000291269"/>
    </source>
</evidence>
<proteinExistence type="predicted"/>
<dbReference type="OrthoDB" id="9810148at2"/>
<evidence type="ECO:0000313" key="1">
    <source>
        <dbReference type="EMBL" id="RXZ61631.1"/>
    </source>
</evidence>
<gene>
    <name evidence="1" type="ORF">ESZ91_04340</name>
</gene>
<organism evidence="1 2">
    <name type="scientific">Candidatus Borkfalkia ceftriaxoniphila</name>
    <dbReference type="NCBI Taxonomy" id="2508949"/>
    <lineage>
        <taxon>Bacteria</taxon>
        <taxon>Bacillati</taxon>
        <taxon>Bacillota</taxon>
        <taxon>Clostridia</taxon>
        <taxon>Christensenellales</taxon>
        <taxon>Christensenellaceae</taxon>
        <taxon>Candidatus Borkfalkia</taxon>
    </lineage>
</organism>
<keyword evidence="2" id="KW-1185">Reference proteome</keyword>
<dbReference type="PANTHER" id="PTHR11669:SF8">
    <property type="entry name" value="DNA POLYMERASE III SUBUNIT DELTA"/>
    <property type="match status" value="1"/>
</dbReference>